<evidence type="ECO:0000256" key="1">
    <source>
        <dbReference type="ARBA" id="ARBA00022553"/>
    </source>
</evidence>
<dbReference type="InterPro" id="IPR001952">
    <property type="entry name" value="Alkaline_phosphatase"/>
</dbReference>
<protein>
    <submittedName>
        <fullName evidence="5">Alkaline phosphatase</fullName>
    </submittedName>
</protein>
<feature type="binding site" evidence="3">
    <location>
        <position position="303"/>
    </location>
    <ligand>
        <name>Zn(2+)</name>
        <dbReference type="ChEBI" id="CHEBI:29105"/>
        <label>2</label>
    </ligand>
</feature>
<feature type="binding site" evidence="3">
    <location>
        <position position="174"/>
    </location>
    <ligand>
        <name>Mg(2+)</name>
        <dbReference type="ChEBI" id="CHEBI:18420"/>
    </ligand>
</feature>
<dbReference type="GeneID" id="303366307"/>
<dbReference type="RefSeq" id="WP_078929694.1">
    <property type="nucleotide sequence ID" value="NZ_CAMEQG010000032.1"/>
</dbReference>
<feature type="binding site" evidence="3">
    <location>
        <position position="298"/>
    </location>
    <ligand>
        <name>Mg(2+)</name>
        <dbReference type="ChEBI" id="CHEBI:18420"/>
    </ligand>
</feature>
<feature type="binding site" evidence="3">
    <location>
        <position position="346"/>
    </location>
    <ligand>
        <name>Zn(2+)</name>
        <dbReference type="ChEBI" id="CHEBI:29105"/>
        <label>2</label>
    </ligand>
</feature>
<keyword evidence="6" id="KW-1185">Reference proteome</keyword>
<evidence type="ECO:0000313" key="5">
    <source>
        <dbReference type="EMBL" id="SJZ38995.1"/>
    </source>
</evidence>
<keyword evidence="3" id="KW-0460">Magnesium</keyword>
<comment type="similarity">
    <text evidence="4">Belongs to the alkaline phosphatase family.</text>
</comment>
<evidence type="ECO:0000256" key="4">
    <source>
        <dbReference type="RuleBase" id="RU003946"/>
    </source>
</evidence>
<sequence>MMKRKEISQESFRGMMKLAVGAAMFAAMAFTSKVDAQQIQVNPTGKGTPKYVFLFIGDGMSYPQIQSSAYYLGKDAAGIVDTVKKSENPKDSPYGENLSFMNFPVAGSAQTYDATSFAPDSASTATSILTGKKTHSSSINVDITKKQKFRTIAEQLRDQKNWKIGVITSVNLNHATPAASYAHQASRKSNYPIGLELVASNFDYFAGGALMEPQDKKNDKESIYSLAQKAGYKVCFTQKDASSLKNGDKALVIAEKLADSDAMNYAQDAQKGEWTLRDYVKKGIEVLDNKKGFFMEIEGGKIDWACHANDARSTIADTVALSDAVKEAIDFYNKHPKETLILVTADHETGGLTIGFAGTDYNLFFNTLKNQKISYAKYDSDFISNYKKNNTSFDDVMKDVTELFGLKVPGSEGSNKNGGLVLTDYEYSRLKDAYAKTMSGDKKRDQREYELYGTYEPLSVTITHILNNKSGIGFTSYSHTGLPVPVFALGAGQNEFGGYYDNTDIYKKMAALTKVVQD</sequence>
<dbReference type="GO" id="GO:0004035">
    <property type="term" value="F:alkaline phosphatase activity"/>
    <property type="evidence" value="ECO:0007669"/>
    <property type="project" value="TreeGrafter"/>
</dbReference>
<dbReference type="GO" id="GO:0046872">
    <property type="term" value="F:metal ion binding"/>
    <property type="evidence" value="ECO:0007669"/>
    <property type="project" value="UniProtKB-KW"/>
</dbReference>
<dbReference type="Gene3D" id="3.40.720.10">
    <property type="entry name" value="Alkaline Phosphatase, subunit A"/>
    <property type="match status" value="1"/>
</dbReference>
<feature type="binding site" evidence="3">
    <location>
        <position position="307"/>
    </location>
    <ligand>
        <name>Zn(2+)</name>
        <dbReference type="ChEBI" id="CHEBI:29105"/>
        <label>2</label>
    </ligand>
</feature>
<evidence type="ECO:0000313" key="6">
    <source>
        <dbReference type="Proteomes" id="UP000190395"/>
    </source>
</evidence>
<evidence type="ECO:0000256" key="2">
    <source>
        <dbReference type="PIRSR" id="PIRSR601952-1"/>
    </source>
</evidence>
<reference evidence="5 6" key="1">
    <citation type="submission" date="2017-02" db="EMBL/GenBank/DDBJ databases">
        <authorList>
            <person name="Peterson S.W."/>
        </authorList>
    </citation>
    <scope>NUCLEOTIDE SEQUENCE [LARGE SCALE GENOMIC DNA]</scope>
    <source>
        <strain evidence="5 6">ATCC BAA-909</strain>
    </source>
</reference>
<gene>
    <name evidence="5" type="ORF">SAMN02745152_00025</name>
</gene>
<dbReference type="PANTHER" id="PTHR11596:SF5">
    <property type="entry name" value="ALKALINE PHOSPHATASE"/>
    <property type="match status" value="1"/>
</dbReference>
<keyword evidence="3" id="KW-0479">Metal-binding</keyword>
<dbReference type="STRING" id="225004.SAMN02745152_00025"/>
<feature type="binding site" evidence="3">
    <location>
        <position position="347"/>
    </location>
    <ligand>
        <name>Zn(2+)</name>
        <dbReference type="ChEBI" id="CHEBI:29105"/>
        <label>2</label>
    </ligand>
</feature>
<dbReference type="EMBL" id="FUXC01000001">
    <property type="protein sequence ID" value="SJZ38995.1"/>
    <property type="molecule type" value="Genomic_DNA"/>
</dbReference>
<name>A0A1T4K9K7_9SPIR</name>
<comment type="cofactor">
    <cofactor evidence="3">
        <name>Zn(2+)</name>
        <dbReference type="ChEBI" id="CHEBI:29105"/>
    </cofactor>
    <text evidence="3">Binds 2 Zn(2+) ions.</text>
</comment>
<feature type="binding site" evidence="3">
    <location>
        <position position="176"/>
    </location>
    <ligand>
        <name>Mg(2+)</name>
        <dbReference type="ChEBI" id="CHEBI:18420"/>
    </ligand>
</feature>
<dbReference type="PANTHER" id="PTHR11596">
    <property type="entry name" value="ALKALINE PHOSPHATASE"/>
    <property type="match status" value="1"/>
</dbReference>
<accession>A0A1T4K9K7</accession>
<proteinExistence type="inferred from homology"/>
<keyword evidence="3" id="KW-0862">Zinc</keyword>
<keyword evidence="1" id="KW-0597">Phosphoprotein</keyword>
<dbReference type="Gene3D" id="1.10.60.40">
    <property type="match status" value="1"/>
</dbReference>
<dbReference type="AlphaFoldDB" id="A0A1T4K9K7"/>
<dbReference type="PRINTS" id="PR00113">
    <property type="entry name" value="ALKPHPHTASE"/>
</dbReference>
<dbReference type="SMART" id="SM00098">
    <property type="entry name" value="alkPPc"/>
    <property type="match status" value="1"/>
</dbReference>
<evidence type="ECO:0000256" key="3">
    <source>
        <dbReference type="PIRSR" id="PIRSR601952-2"/>
    </source>
</evidence>
<feature type="binding site" evidence="3">
    <location>
        <position position="479"/>
    </location>
    <ligand>
        <name>Zn(2+)</name>
        <dbReference type="ChEBI" id="CHEBI:29105"/>
        <label>2</label>
    </ligand>
</feature>
<dbReference type="Pfam" id="PF00245">
    <property type="entry name" value="Alk_phosphatase"/>
    <property type="match status" value="2"/>
</dbReference>
<dbReference type="Proteomes" id="UP000190395">
    <property type="component" value="Unassembled WGS sequence"/>
</dbReference>
<comment type="cofactor">
    <cofactor evidence="3">
        <name>Mg(2+)</name>
        <dbReference type="ChEBI" id="CHEBI:18420"/>
    </cofactor>
    <text evidence="3">Binds 1 Mg(2+) ion.</text>
</comment>
<dbReference type="SUPFAM" id="SSF53649">
    <property type="entry name" value="Alkaline phosphatase-like"/>
    <property type="match status" value="1"/>
</dbReference>
<feature type="binding site" evidence="3">
    <location>
        <position position="58"/>
    </location>
    <ligand>
        <name>Zn(2+)</name>
        <dbReference type="ChEBI" id="CHEBI:29105"/>
        <label>2</label>
    </ligand>
</feature>
<organism evidence="5 6">
    <name type="scientific">Treponema berlinense</name>
    <dbReference type="NCBI Taxonomy" id="225004"/>
    <lineage>
        <taxon>Bacteria</taxon>
        <taxon>Pseudomonadati</taxon>
        <taxon>Spirochaetota</taxon>
        <taxon>Spirochaetia</taxon>
        <taxon>Spirochaetales</taxon>
        <taxon>Treponemataceae</taxon>
        <taxon>Treponema</taxon>
    </lineage>
</organism>
<feature type="active site" description="Phosphoserine intermediate" evidence="2">
    <location>
        <position position="121"/>
    </location>
</feature>
<feature type="binding site" evidence="3">
    <location>
        <position position="58"/>
    </location>
    <ligand>
        <name>Mg(2+)</name>
        <dbReference type="ChEBI" id="CHEBI:18420"/>
    </ligand>
</feature>
<dbReference type="CDD" id="cd16012">
    <property type="entry name" value="ALP"/>
    <property type="match status" value="1"/>
</dbReference>
<dbReference type="InterPro" id="IPR017850">
    <property type="entry name" value="Alkaline_phosphatase_core_sf"/>
</dbReference>